<accession>A0A974P4S2</accession>
<dbReference type="InterPro" id="IPR036866">
    <property type="entry name" value="RibonucZ/Hydroxyglut_hydro"/>
</dbReference>
<dbReference type="AlphaFoldDB" id="A0A974P4S2"/>
<evidence type="ECO:0000256" key="1">
    <source>
        <dbReference type="SAM" id="MobiDB-lite"/>
    </source>
</evidence>
<organism evidence="2">
    <name type="scientific">Phenylobacterium glaciei</name>
    <dbReference type="NCBI Taxonomy" id="2803784"/>
    <lineage>
        <taxon>Bacteria</taxon>
        <taxon>Pseudomonadati</taxon>
        <taxon>Pseudomonadota</taxon>
        <taxon>Alphaproteobacteria</taxon>
        <taxon>Caulobacterales</taxon>
        <taxon>Caulobacteraceae</taxon>
        <taxon>Phenylobacterium</taxon>
    </lineage>
</organism>
<sequence length="82" mass="8436">MKDKDGSAHTALYFCSASVAANSLVPEQYPGIVADYRHTFATARSIPGDVFLAPTRSSSTRAPSRPASAGPAPIPSSTALAT</sequence>
<proteinExistence type="predicted"/>
<dbReference type="Gene3D" id="3.60.15.10">
    <property type="entry name" value="Ribonuclease Z/Hydroxyacylglutathione hydrolase-like"/>
    <property type="match status" value="1"/>
</dbReference>
<protein>
    <submittedName>
        <fullName evidence="2">Uncharacterized protein</fullName>
    </submittedName>
</protein>
<gene>
    <name evidence="2" type="ORF">JKL49_07020</name>
</gene>
<reference evidence="2" key="1">
    <citation type="submission" date="2021-01" db="EMBL/GenBank/DDBJ databases">
        <title>Genome sequence of Phenylobacterium sp. 20VBR1 isolated from a valley glaceir, Ny-Alesund, Svalbard.</title>
        <authorList>
            <person name="Thomas F.A."/>
            <person name="Krishnan K.P."/>
            <person name="Sinha R.K."/>
        </authorList>
    </citation>
    <scope>NUCLEOTIDE SEQUENCE</scope>
    <source>
        <strain evidence="2">20VBR1</strain>
    </source>
</reference>
<name>A0A974P4S2_9CAUL</name>
<evidence type="ECO:0000313" key="2">
    <source>
        <dbReference type="EMBL" id="QQZ50967.1"/>
    </source>
</evidence>
<dbReference type="EMBL" id="CP068570">
    <property type="protein sequence ID" value="QQZ50967.1"/>
    <property type="molecule type" value="Genomic_DNA"/>
</dbReference>
<feature type="region of interest" description="Disordered" evidence="1">
    <location>
        <begin position="54"/>
        <end position="82"/>
    </location>
</feature>